<keyword evidence="5 10" id="KW-0812">Transmembrane</keyword>
<dbReference type="Gene3D" id="2.60.40.1120">
    <property type="entry name" value="Carboxypeptidase-like, regulatory domain"/>
    <property type="match status" value="1"/>
</dbReference>
<dbReference type="InterPro" id="IPR012910">
    <property type="entry name" value="Plug_dom"/>
</dbReference>
<evidence type="ECO:0000256" key="6">
    <source>
        <dbReference type="ARBA" id="ARBA00023004"/>
    </source>
</evidence>
<comment type="subcellular location">
    <subcellularLocation>
        <location evidence="1 10">Cell outer membrane</location>
        <topology evidence="1 10">Multi-pass membrane protein</topology>
    </subcellularLocation>
</comment>
<keyword evidence="16" id="KW-1185">Reference proteome</keyword>
<dbReference type="EMBL" id="VTAV01000001">
    <property type="protein sequence ID" value="TYR37837.1"/>
    <property type="molecule type" value="Genomic_DNA"/>
</dbReference>
<evidence type="ECO:0000256" key="9">
    <source>
        <dbReference type="ARBA" id="ARBA00023237"/>
    </source>
</evidence>
<dbReference type="NCBIfam" id="TIGR04056">
    <property type="entry name" value="OMP_RagA_SusC"/>
    <property type="match status" value="1"/>
</dbReference>
<dbReference type="Proteomes" id="UP000322362">
    <property type="component" value="Unassembled WGS sequence"/>
</dbReference>
<name>A0A5D4HB35_9SPHI</name>
<dbReference type="InterPro" id="IPR000531">
    <property type="entry name" value="Beta-barrel_TonB"/>
</dbReference>
<dbReference type="Gene3D" id="2.170.130.10">
    <property type="entry name" value="TonB-dependent receptor, plug domain"/>
    <property type="match status" value="1"/>
</dbReference>
<comment type="similarity">
    <text evidence="10 11">Belongs to the TonB-dependent receptor family.</text>
</comment>
<dbReference type="Pfam" id="PF07715">
    <property type="entry name" value="Plug"/>
    <property type="match status" value="1"/>
</dbReference>
<keyword evidence="9 10" id="KW-0998">Cell outer membrane</keyword>
<dbReference type="SUPFAM" id="SSF56935">
    <property type="entry name" value="Porins"/>
    <property type="match status" value="1"/>
</dbReference>
<evidence type="ECO:0000256" key="11">
    <source>
        <dbReference type="RuleBase" id="RU003357"/>
    </source>
</evidence>
<evidence type="ECO:0000256" key="5">
    <source>
        <dbReference type="ARBA" id="ARBA00022692"/>
    </source>
</evidence>
<dbReference type="InterPro" id="IPR023996">
    <property type="entry name" value="TonB-dep_OMP_SusC/RagA"/>
</dbReference>
<evidence type="ECO:0000313" key="15">
    <source>
        <dbReference type="EMBL" id="TYR37837.1"/>
    </source>
</evidence>
<dbReference type="InterPro" id="IPR036942">
    <property type="entry name" value="Beta-barrel_TonB_sf"/>
</dbReference>
<evidence type="ECO:0000256" key="7">
    <source>
        <dbReference type="ARBA" id="ARBA00023077"/>
    </source>
</evidence>
<dbReference type="SUPFAM" id="SSF49464">
    <property type="entry name" value="Carboxypeptidase regulatory domain-like"/>
    <property type="match status" value="1"/>
</dbReference>
<evidence type="ECO:0000313" key="16">
    <source>
        <dbReference type="Proteomes" id="UP000322362"/>
    </source>
</evidence>
<dbReference type="GO" id="GO:0009279">
    <property type="term" value="C:cell outer membrane"/>
    <property type="evidence" value="ECO:0007669"/>
    <property type="project" value="UniProtKB-SubCell"/>
</dbReference>
<reference evidence="15 16" key="1">
    <citation type="submission" date="2019-08" db="EMBL/GenBank/DDBJ databases">
        <title>Phlebobacter frassis gen. nov. sp. nov., a new member of family Sphingobacteriaceae isolated from sand fly rearing media.</title>
        <authorList>
            <person name="Kakumanu M.L."/>
            <person name="Marayati B.F."/>
            <person name="Wada-Katsumata A."/>
            <person name="Wasserberg G."/>
            <person name="Schal C."/>
            <person name="Apperson C.S."/>
            <person name="Ponnusamy L."/>
        </authorList>
    </citation>
    <scope>NUCLEOTIDE SEQUENCE [LARGE SCALE GENOMIC DNA]</scope>
    <source>
        <strain evidence="15 16">SSI9</strain>
    </source>
</reference>
<evidence type="ECO:0000256" key="4">
    <source>
        <dbReference type="ARBA" id="ARBA00022496"/>
    </source>
</evidence>
<evidence type="ECO:0000256" key="2">
    <source>
        <dbReference type="ARBA" id="ARBA00022448"/>
    </source>
</evidence>
<evidence type="ECO:0000256" key="10">
    <source>
        <dbReference type="PROSITE-ProRule" id="PRU01360"/>
    </source>
</evidence>
<feature type="domain" description="TonB-dependent receptor plug" evidence="14">
    <location>
        <begin position="207"/>
        <end position="306"/>
    </location>
</feature>
<dbReference type="Pfam" id="PF13715">
    <property type="entry name" value="CarbopepD_reg_2"/>
    <property type="match status" value="1"/>
</dbReference>
<dbReference type="AlphaFoldDB" id="A0A5D4HB35"/>
<keyword evidence="4" id="KW-0406">Ion transport</keyword>
<protein>
    <submittedName>
        <fullName evidence="15">SusC/RagA family TonB-linked outer membrane protein</fullName>
    </submittedName>
</protein>
<dbReference type="RefSeq" id="WP_148917302.1">
    <property type="nucleotide sequence ID" value="NZ_VTAV01000001.1"/>
</dbReference>
<evidence type="ECO:0000256" key="8">
    <source>
        <dbReference type="ARBA" id="ARBA00023136"/>
    </source>
</evidence>
<dbReference type="InterPro" id="IPR039426">
    <property type="entry name" value="TonB-dep_rcpt-like"/>
</dbReference>
<keyword evidence="8 10" id="KW-0472">Membrane</keyword>
<evidence type="ECO:0000256" key="3">
    <source>
        <dbReference type="ARBA" id="ARBA00022452"/>
    </source>
</evidence>
<organism evidence="15 16">
    <name type="scientific">Sphingobacterium phlebotomi</name>
    <dbReference type="NCBI Taxonomy" id="2605433"/>
    <lineage>
        <taxon>Bacteria</taxon>
        <taxon>Pseudomonadati</taxon>
        <taxon>Bacteroidota</taxon>
        <taxon>Sphingobacteriia</taxon>
        <taxon>Sphingobacteriales</taxon>
        <taxon>Sphingobacteriaceae</taxon>
        <taxon>Sphingobacterium</taxon>
    </lineage>
</organism>
<dbReference type="GO" id="GO:0006826">
    <property type="term" value="P:iron ion transport"/>
    <property type="evidence" value="ECO:0007669"/>
    <property type="project" value="UniProtKB-KW"/>
</dbReference>
<dbReference type="InterPro" id="IPR011662">
    <property type="entry name" value="Secretin/TonB_short_N"/>
</dbReference>
<dbReference type="Pfam" id="PF00593">
    <property type="entry name" value="TonB_dep_Rec_b-barrel"/>
    <property type="match status" value="1"/>
</dbReference>
<evidence type="ECO:0000259" key="12">
    <source>
        <dbReference type="Pfam" id="PF00593"/>
    </source>
</evidence>
<dbReference type="InterPro" id="IPR037066">
    <property type="entry name" value="Plug_dom_sf"/>
</dbReference>
<accession>A0A5D4HB35</accession>
<dbReference type="Pfam" id="PF07660">
    <property type="entry name" value="STN"/>
    <property type="match status" value="1"/>
</dbReference>
<dbReference type="Gene3D" id="2.40.170.20">
    <property type="entry name" value="TonB-dependent receptor, beta-barrel domain"/>
    <property type="match status" value="1"/>
</dbReference>
<feature type="domain" description="TonB-dependent receptor-like beta-barrel" evidence="12">
    <location>
        <begin position="578"/>
        <end position="962"/>
    </location>
</feature>
<keyword evidence="3 10" id="KW-1134">Transmembrane beta strand</keyword>
<dbReference type="InterPro" id="IPR023997">
    <property type="entry name" value="TonB-dep_OMP_SusC/RagA_CS"/>
</dbReference>
<sequence>MKYKNLMTYLFVIVSFLFQSFYQDNGQVTLNEKNRPLQEVLSKLRKQTGYSFSIDTDALKHALPVTVHIQNGSLQDALKQIFDNQPYTYEIKGKRVHIYPKPHAGPTEKPVAQVPAQGYVRDINGNPIEGATVRVKGSPITTVTDPQGYFLIIQVANNAKLSISHIAYDHTEVVVSKEMMTINLKLLPSELEEVQVINTGYQSIPRERTTGSYAIIDAEKLKNKLQPDVLTAIEGMASGLVVTREGNIEVRGTSTFNSEKSPLIVVDGYPISGGLESLNIDNIEHITVLKDAVAASIYGARSSNGVIVVTTKQAKDGAFRFEYKPTVSVELKPLLKYLNRSSSSDYIDAELDLYRQSPNTYLNGYNNYRYLSYVNYLKVAESQDLVTEAFVNEELNKLRQHDGLGQIEEHLFRDQWRHQHHIQLSGGQENNITSAGLRYVETQGQTVGSNDNRLIFDLKNDWKLNRFLSLQLLSNINYSRSSAPLRTPTSILEYHSNTTFQPYDLLVDPISGTSINQYAVNPKRVARYAGITGMQPMHLNLLEDLPLEMNRSNNFQMRIGGTFRVKVNDDINAQIGGLWSRGNILSRSLSDRNSFTMRSIYNDNTSISKQGVHYIPYGDRLDESRLSSENYVLRGQLNYNKRVAAHQIIALLGGEISRDVVDNSIAPTRFGYDDLSGTFSPFNYADYNAGVYNADMYGGPTTAGFGAYQYRDNRFVSAYANGSYEYDNRFLFSGSIRLDQTNFFGTNPDYRYRPLWSVGGTYKLSNEKFFNTNLFSKLYIRASHGINGNISLDSGPFLVIAPGTYNNLTGNISYNISSPPNNALRWEKTVTSNVGVDFSLLTNRVNMSVDYYSRISKDLLAPDLVDPTLGYTNLTRNVGQINNDGLEVSIDAQLIKGEVFQWNAFGTFSYNRNKVVEYNVNYQYASSLMTSVNRVDYPANALFSYRNAGLDNAGNALFFDQDGEKQNGANIQVDDLVYSGTLRAPFTYSLTNSFRYSDFELAFMLVARTGNVLRRPTYDGSKIQHKDVSKRWREPGDEEHTVYPVLSPFSFDFFYFPYSDIFVESGNFLKMRDASLAYHFKPNALNKLKISRATLMFQARNVFMIAKNSQGIDPEAIELINPASTQAELGFTPFRPRPEFYLSLNIGF</sequence>
<evidence type="ECO:0000256" key="1">
    <source>
        <dbReference type="ARBA" id="ARBA00004571"/>
    </source>
</evidence>
<keyword evidence="6" id="KW-0408">Iron</keyword>
<feature type="domain" description="Secretin/TonB short N-terminal" evidence="13">
    <location>
        <begin position="50"/>
        <end position="100"/>
    </location>
</feature>
<proteinExistence type="inferred from homology"/>
<evidence type="ECO:0000259" key="14">
    <source>
        <dbReference type="Pfam" id="PF07715"/>
    </source>
</evidence>
<dbReference type="Gene3D" id="3.55.50.30">
    <property type="match status" value="1"/>
</dbReference>
<keyword evidence="2 10" id="KW-0813">Transport</keyword>
<evidence type="ECO:0000259" key="13">
    <source>
        <dbReference type="Pfam" id="PF07660"/>
    </source>
</evidence>
<keyword evidence="7 11" id="KW-0798">TonB box</keyword>
<dbReference type="InterPro" id="IPR008969">
    <property type="entry name" value="CarboxyPept-like_regulatory"/>
</dbReference>
<comment type="caution">
    <text evidence="15">The sequence shown here is derived from an EMBL/GenBank/DDBJ whole genome shotgun (WGS) entry which is preliminary data.</text>
</comment>
<gene>
    <name evidence="15" type="ORF">FXV77_00680</name>
</gene>
<keyword evidence="4" id="KW-0410">Iron transport</keyword>
<dbReference type="PROSITE" id="PS52016">
    <property type="entry name" value="TONB_DEPENDENT_REC_3"/>
    <property type="match status" value="1"/>
</dbReference>
<dbReference type="NCBIfam" id="TIGR04057">
    <property type="entry name" value="SusC_RagA_signa"/>
    <property type="match status" value="1"/>
</dbReference>